<dbReference type="GO" id="GO:0000049">
    <property type="term" value="F:tRNA binding"/>
    <property type="evidence" value="ECO:0007669"/>
    <property type="project" value="UniProtKB-UniRule"/>
</dbReference>
<reference evidence="2" key="1">
    <citation type="submission" date="2019-03" db="EMBL/GenBank/DDBJ databases">
        <authorList>
            <person name="Mank J."/>
            <person name="Almeida P."/>
        </authorList>
    </citation>
    <scope>NUCLEOTIDE SEQUENCE</scope>
    <source>
        <strain evidence="2">78183</strain>
    </source>
</reference>
<dbReference type="PANTHER" id="PTHR15952">
    <property type="entry name" value="EXPORTIN-T/LOS1"/>
    <property type="match status" value="1"/>
</dbReference>
<evidence type="ECO:0000256" key="1">
    <source>
        <dbReference type="RuleBase" id="RU366037"/>
    </source>
</evidence>
<protein>
    <recommendedName>
        <fullName evidence="1">Exportin-T</fullName>
    </recommendedName>
    <alternativeName>
        <fullName evidence="1">Exportin(tRNA)</fullName>
    </alternativeName>
    <alternativeName>
        <fullName evidence="1">tRNA exportin</fullName>
    </alternativeName>
</protein>
<proteinExistence type="inferred from homology"/>
<accession>A0A6N2N7V5</accession>
<keyword evidence="1" id="KW-0963">Cytoplasm</keyword>
<dbReference type="InterPro" id="IPR040017">
    <property type="entry name" value="XPOT"/>
</dbReference>
<comment type="subcellular location">
    <subcellularLocation>
        <location evidence="1">Nucleus</location>
    </subcellularLocation>
    <subcellularLocation>
        <location evidence="1">Cytoplasm</location>
    </subcellularLocation>
    <text evidence="1">Shuttles between the nucleus and the cytoplasm.</text>
</comment>
<dbReference type="GO" id="GO:0005737">
    <property type="term" value="C:cytoplasm"/>
    <property type="evidence" value="ECO:0007669"/>
    <property type="project" value="UniProtKB-SubCell"/>
</dbReference>
<dbReference type="GO" id="GO:0016363">
    <property type="term" value="C:nuclear matrix"/>
    <property type="evidence" value="ECO:0007669"/>
    <property type="project" value="TreeGrafter"/>
</dbReference>
<sequence>MAINALSKGFSERLVTASRPAIGVMFKKTLDVLLQILVVFPKIEPLRNKVTSFIHRMVDTLGASVFPFLPKALGQLLAETKGNGWFSCSAQSAYMQIQHLSA</sequence>
<keyword evidence="1" id="KW-0694">RNA-binding</keyword>
<dbReference type="GO" id="GO:0031267">
    <property type="term" value="F:small GTPase binding"/>
    <property type="evidence" value="ECO:0007669"/>
    <property type="project" value="InterPro"/>
</dbReference>
<organism evidence="2">
    <name type="scientific">Salix viminalis</name>
    <name type="common">Common osier</name>
    <name type="synonym">Basket willow</name>
    <dbReference type="NCBI Taxonomy" id="40686"/>
    <lineage>
        <taxon>Eukaryota</taxon>
        <taxon>Viridiplantae</taxon>
        <taxon>Streptophyta</taxon>
        <taxon>Embryophyta</taxon>
        <taxon>Tracheophyta</taxon>
        <taxon>Spermatophyta</taxon>
        <taxon>Magnoliopsida</taxon>
        <taxon>eudicotyledons</taxon>
        <taxon>Gunneridae</taxon>
        <taxon>Pentapetalae</taxon>
        <taxon>rosids</taxon>
        <taxon>fabids</taxon>
        <taxon>Malpighiales</taxon>
        <taxon>Salicaceae</taxon>
        <taxon>Saliceae</taxon>
        <taxon>Salix</taxon>
    </lineage>
</organism>
<dbReference type="EMBL" id="CAADRP010001963">
    <property type="protein sequence ID" value="VFU57933.1"/>
    <property type="molecule type" value="Genomic_DNA"/>
</dbReference>
<evidence type="ECO:0000313" key="2">
    <source>
        <dbReference type="EMBL" id="VFU57933.1"/>
    </source>
</evidence>
<dbReference type="PANTHER" id="PTHR15952:SF11">
    <property type="entry name" value="EXPORTIN-T"/>
    <property type="match status" value="1"/>
</dbReference>
<keyword evidence="1" id="KW-0820">tRNA-binding</keyword>
<dbReference type="Gene3D" id="1.25.10.10">
    <property type="entry name" value="Leucine-rich Repeat Variant"/>
    <property type="match status" value="1"/>
</dbReference>
<dbReference type="GO" id="GO:0071528">
    <property type="term" value="P:tRNA re-export from nucleus"/>
    <property type="evidence" value="ECO:0007669"/>
    <property type="project" value="UniProtKB-UniRule"/>
</dbReference>
<comment type="function">
    <text evidence="1">tRNA nucleus export receptor which facilitates tRNA translocation across the nuclear pore complex.</text>
</comment>
<dbReference type="AlphaFoldDB" id="A0A6N2N7V5"/>
<comment type="similarity">
    <text evidence="1">Belongs to the exportin family.</text>
</comment>
<keyword evidence="1" id="KW-0539">Nucleus</keyword>
<gene>
    <name evidence="2" type="ORF">SVIM_LOCUS420271</name>
</gene>
<dbReference type="GO" id="GO:0005643">
    <property type="term" value="C:nuclear pore"/>
    <property type="evidence" value="ECO:0007669"/>
    <property type="project" value="TreeGrafter"/>
</dbReference>
<dbReference type="InterPro" id="IPR011989">
    <property type="entry name" value="ARM-like"/>
</dbReference>
<name>A0A6N2N7V5_SALVM</name>
<keyword evidence="1" id="KW-0813">Transport</keyword>